<dbReference type="NCBIfam" id="TIGR04183">
    <property type="entry name" value="Por_Secre_tail"/>
    <property type="match status" value="1"/>
</dbReference>
<name>A0A9D9HWJ7_9BACT</name>
<gene>
    <name evidence="2" type="ORF">IAA73_12325</name>
</gene>
<sequence>MKKRILPHICLIGIVSLFTFSVNATIYFDDNFDAYDDGALYNQGGWVKYGTNTDNPIQLTATNLTYDGYQSEAMGKAVQLQKFTDKDSEDLQKALTTPFNPVSLDSKTFYMSFLVNVQEAGAAPFISLCDANTTFADGSSGTQKVYVLAKEGSTMGKVKFAVSKNSETANLAETSTEFDLNTTCLVVLKYTANPADIDDDQIDMYVNPVITSEAANSSLCTATEGSDINVTKGLASVQLRQRRTWSIQSSAVIVDAIRIADTWNELFGLEEPPVTDQPTLTVDETEINFGYPFVGDELSQTINIKAEHLTGDITIDGLSGDVVASVTTISKEDAMTETGANITLTLTPTQAGEFTQNLTVSSENAATLTIPVTWYANPSVANIKALLEAYGGENDYNTYRVEGEMVVTHVYSMNGVLTMTVQDETGAMFIQDAYEMITETYTVGDRLEKISGMLTNSWGVYYFNPIMMGTAIRNEPVEPQLVTLAELQANPLDYMARLVRVNDVTFSTTGSFSTQQVEITQDGTTGKVGLFANSDIIGETIPAKADVIGISRNTTGQLISPRFKADIIVEGATTDIPQSTIADNIWTDKGTLYINLQEDTMVQIYNLQGKQVYGGNMTAGMNRLSLEQGVYLIRLNENTTKFLIK</sequence>
<organism evidence="2 3">
    <name type="scientific">Candidatus Gallipaludibacter merdavium</name>
    <dbReference type="NCBI Taxonomy" id="2840839"/>
    <lineage>
        <taxon>Bacteria</taxon>
        <taxon>Pseudomonadati</taxon>
        <taxon>Bacteroidota</taxon>
        <taxon>Bacteroidia</taxon>
        <taxon>Bacteroidales</taxon>
        <taxon>Candidatus Gallipaludibacter</taxon>
    </lineage>
</organism>
<feature type="signal peptide" evidence="1">
    <location>
        <begin position="1"/>
        <end position="24"/>
    </location>
</feature>
<dbReference type="EMBL" id="JADIMG010000112">
    <property type="protein sequence ID" value="MBO8461096.1"/>
    <property type="molecule type" value="Genomic_DNA"/>
</dbReference>
<feature type="chain" id="PRO_5038449355" evidence="1">
    <location>
        <begin position="25"/>
        <end position="645"/>
    </location>
</feature>
<reference evidence="2" key="2">
    <citation type="journal article" date="2021" name="PeerJ">
        <title>Extensive microbial diversity within the chicken gut microbiome revealed by metagenomics and culture.</title>
        <authorList>
            <person name="Gilroy R."/>
            <person name="Ravi A."/>
            <person name="Getino M."/>
            <person name="Pursley I."/>
            <person name="Horton D.L."/>
            <person name="Alikhan N.F."/>
            <person name="Baker D."/>
            <person name="Gharbi K."/>
            <person name="Hall N."/>
            <person name="Watson M."/>
            <person name="Adriaenssens E.M."/>
            <person name="Foster-Nyarko E."/>
            <person name="Jarju S."/>
            <person name="Secka A."/>
            <person name="Antonio M."/>
            <person name="Oren A."/>
            <person name="Chaudhuri R.R."/>
            <person name="La Ragione R."/>
            <person name="Hildebrand F."/>
            <person name="Pallen M.J."/>
        </authorList>
    </citation>
    <scope>NUCLEOTIDE SEQUENCE</scope>
    <source>
        <strain evidence="2">G3-3990</strain>
    </source>
</reference>
<keyword evidence="1" id="KW-0732">Signal</keyword>
<dbReference type="Proteomes" id="UP000823641">
    <property type="component" value="Unassembled WGS sequence"/>
</dbReference>
<dbReference type="InterPro" id="IPR026444">
    <property type="entry name" value="Secre_tail"/>
</dbReference>
<dbReference type="AlphaFoldDB" id="A0A9D9HWJ7"/>
<accession>A0A9D9HWJ7</accession>
<comment type="caution">
    <text evidence="2">The sequence shown here is derived from an EMBL/GenBank/DDBJ whole genome shotgun (WGS) entry which is preliminary data.</text>
</comment>
<reference evidence="2" key="1">
    <citation type="submission" date="2020-10" db="EMBL/GenBank/DDBJ databases">
        <authorList>
            <person name="Gilroy R."/>
        </authorList>
    </citation>
    <scope>NUCLEOTIDE SEQUENCE</scope>
    <source>
        <strain evidence="2">G3-3990</strain>
    </source>
</reference>
<evidence type="ECO:0000313" key="3">
    <source>
        <dbReference type="Proteomes" id="UP000823641"/>
    </source>
</evidence>
<protein>
    <submittedName>
        <fullName evidence="2">T9SS type A sorting domain-containing protein</fullName>
    </submittedName>
</protein>
<evidence type="ECO:0000313" key="2">
    <source>
        <dbReference type="EMBL" id="MBO8461096.1"/>
    </source>
</evidence>
<evidence type="ECO:0000256" key="1">
    <source>
        <dbReference type="SAM" id="SignalP"/>
    </source>
</evidence>
<proteinExistence type="predicted"/>